<dbReference type="InterPro" id="IPR033462">
    <property type="entry name" value="Cache_3-Cache_2"/>
</dbReference>
<keyword evidence="5" id="KW-0812">Transmembrane</keyword>
<dbReference type="SMART" id="SM00283">
    <property type="entry name" value="MA"/>
    <property type="match status" value="1"/>
</dbReference>
<dbReference type="KEGG" id="pacr:FXN63_09745"/>
<comment type="similarity">
    <text evidence="3">Belongs to the methyl-accepting chemotaxis (MCP) protein family.</text>
</comment>
<dbReference type="SUPFAM" id="SSF58104">
    <property type="entry name" value="Methyl-accepting chemotaxis protein (MCP) signaling domain"/>
    <property type="match status" value="1"/>
</dbReference>
<dbReference type="Pfam" id="PF00015">
    <property type="entry name" value="MCPsignal"/>
    <property type="match status" value="1"/>
</dbReference>
<evidence type="ECO:0000259" key="7">
    <source>
        <dbReference type="PROSITE" id="PS50885"/>
    </source>
</evidence>
<keyword evidence="5" id="KW-1133">Transmembrane helix</keyword>
<gene>
    <name evidence="8" type="ORF">FXN63_09745</name>
</gene>
<dbReference type="SMART" id="SM00304">
    <property type="entry name" value="HAMP"/>
    <property type="match status" value="2"/>
</dbReference>
<evidence type="ECO:0000256" key="3">
    <source>
        <dbReference type="ARBA" id="ARBA00029447"/>
    </source>
</evidence>
<dbReference type="PANTHER" id="PTHR32089:SF112">
    <property type="entry name" value="LYSOZYME-LIKE PROTEIN-RELATED"/>
    <property type="match status" value="1"/>
</dbReference>
<dbReference type="GO" id="GO:0004888">
    <property type="term" value="F:transmembrane signaling receptor activity"/>
    <property type="evidence" value="ECO:0007669"/>
    <property type="project" value="InterPro"/>
</dbReference>
<keyword evidence="5" id="KW-0472">Membrane</keyword>
<dbReference type="GO" id="GO:0007165">
    <property type="term" value="P:signal transduction"/>
    <property type="evidence" value="ECO:0007669"/>
    <property type="project" value="UniProtKB-KW"/>
</dbReference>
<evidence type="ECO:0000256" key="2">
    <source>
        <dbReference type="ARBA" id="ARBA00023224"/>
    </source>
</evidence>
<feature type="transmembrane region" description="Helical" evidence="5">
    <location>
        <begin position="40"/>
        <end position="64"/>
    </location>
</feature>
<organism evidence="8 9">
    <name type="scientific">Pigmentiphaga aceris</name>
    <dbReference type="NCBI Taxonomy" id="1940612"/>
    <lineage>
        <taxon>Bacteria</taxon>
        <taxon>Pseudomonadati</taxon>
        <taxon>Pseudomonadota</taxon>
        <taxon>Betaproteobacteria</taxon>
        <taxon>Burkholderiales</taxon>
        <taxon>Alcaligenaceae</taxon>
        <taxon>Pigmentiphaga</taxon>
    </lineage>
</organism>
<protein>
    <submittedName>
        <fullName evidence="8">Methyl-accepting chemotaxis protein</fullName>
    </submittedName>
</protein>
<dbReference type="PANTHER" id="PTHR32089">
    <property type="entry name" value="METHYL-ACCEPTING CHEMOTAXIS PROTEIN MCPB"/>
    <property type="match status" value="1"/>
</dbReference>
<evidence type="ECO:0000313" key="8">
    <source>
        <dbReference type="EMBL" id="QEI06085.1"/>
    </source>
</evidence>
<evidence type="ECO:0000256" key="4">
    <source>
        <dbReference type="PROSITE-ProRule" id="PRU00284"/>
    </source>
</evidence>
<dbReference type="CDD" id="cd11386">
    <property type="entry name" value="MCP_signal"/>
    <property type="match status" value="1"/>
</dbReference>
<dbReference type="Proteomes" id="UP000325161">
    <property type="component" value="Chromosome"/>
</dbReference>
<keyword evidence="2 4" id="KW-0807">Transducer</keyword>
<name>A0A5C0AV71_9BURK</name>
<evidence type="ECO:0000259" key="6">
    <source>
        <dbReference type="PROSITE" id="PS50111"/>
    </source>
</evidence>
<evidence type="ECO:0000256" key="5">
    <source>
        <dbReference type="SAM" id="Phobius"/>
    </source>
</evidence>
<dbReference type="PRINTS" id="PR00260">
    <property type="entry name" value="CHEMTRNSDUCR"/>
</dbReference>
<dbReference type="OrthoDB" id="9806477at2"/>
<feature type="domain" description="HAMP" evidence="7">
    <location>
        <begin position="372"/>
        <end position="427"/>
    </location>
</feature>
<evidence type="ECO:0000256" key="1">
    <source>
        <dbReference type="ARBA" id="ARBA00004370"/>
    </source>
</evidence>
<dbReference type="GO" id="GO:0016020">
    <property type="term" value="C:membrane"/>
    <property type="evidence" value="ECO:0007669"/>
    <property type="project" value="UniProtKB-SubCell"/>
</dbReference>
<comment type="subcellular location">
    <subcellularLocation>
        <location evidence="1">Membrane</location>
    </subcellularLocation>
</comment>
<proteinExistence type="inferred from homology"/>
<dbReference type="PROSITE" id="PS50885">
    <property type="entry name" value="HAMP"/>
    <property type="match status" value="1"/>
</dbReference>
<dbReference type="EMBL" id="CP043046">
    <property type="protein sequence ID" value="QEI06085.1"/>
    <property type="molecule type" value="Genomic_DNA"/>
</dbReference>
<evidence type="ECO:0000313" key="9">
    <source>
        <dbReference type="Proteomes" id="UP000325161"/>
    </source>
</evidence>
<dbReference type="PROSITE" id="PS50111">
    <property type="entry name" value="CHEMOTAXIS_TRANSDUC_2"/>
    <property type="match status" value="1"/>
</dbReference>
<accession>A0A5C0AV71</accession>
<dbReference type="GO" id="GO:0006935">
    <property type="term" value="P:chemotaxis"/>
    <property type="evidence" value="ECO:0007669"/>
    <property type="project" value="InterPro"/>
</dbReference>
<dbReference type="InterPro" id="IPR003660">
    <property type="entry name" value="HAMP_dom"/>
</dbReference>
<dbReference type="Gene3D" id="1.10.287.950">
    <property type="entry name" value="Methyl-accepting chemotaxis protein"/>
    <property type="match status" value="1"/>
</dbReference>
<keyword evidence="9" id="KW-1185">Reference proteome</keyword>
<feature type="transmembrane region" description="Helical" evidence="5">
    <location>
        <begin position="349"/>
        <end position="369"/>
    </location>
</feature>
<dbReference type="FunFam" id="1.10.287.950:FF:000001">
    <property type="entry name" value="Methyl-accepting chemotaxis sensory transducer"/>
    <property type="match status" value="1"/>
</dbReference>
<feature type="domain" description="Methyl-accepting transducer" evidence="6">
    <location>
        <begin position="432"/>
        <end position="668"/>
    </location>
</feature>
<sequence length="704" mass="74054">MTTAVSGCFTWVKADIAVHRGYQSMSAFAGLSRKPLSRQVLYVAIGVTLLVTCAIIAIMSVLVLNEAKRSTASDMRSVLNLVSGQLQENVAAATARSERQLPIFMKILGGKPELDGSRTETGPAGEVPTLLAGGFAVNGDLLSLKTMKDMTGVEAAIIVRDGDRWVRVSTLLSDASGNSMVGSVVPPQDYLARTLDANNGGTGIVQRAGRWSTISVLPFKDASGKTYAAVTARSDISEDLQRTIARLSDVRVSDVARLMIIAPDAAGKRSVLLHPDPALMGKTLDAAFTNPQDLAFFNGLATGEGVVPVKLSGSESTALVGYRQVPGWDWTLIATGLESGLYAEQYSQLAILVGLMALGGLVTTVLMVWRTSAALRPVRGALDGISRLGNGDLTSDVPAGPAGSTNEIHRMGEQINVTRSRIADLARQMSSTGAQVSSASNQTLEALHQIDRSTDVQAQAASGVAAAVEQMSVSISQIADSTNEARNYSRESSGAAAEGVDVVDATVRDIERMAERVANSANVVQELESSSREISEVVKTIQEIAEQTNLLALNAAIEAARAGEEGRGFSVVADEVRRLAERTKTSTGLIASVIASVQQRTSQAAQAMHAVNGDMQASAQTARQAGTVLEKIRVATNKTADIIADIANASVEQKSASEQIASRVEQIAQHTEQSAAAVQQSVVAASSLREQAGMLDETIRALKT</sequence>
<dbReference type="InterPro" id="IPR004089">
    <property type="entry name" value="MCPsignal_dom"/>
</dbReference>
<reference evidence="8 9" key="1">
    <citation type="submission" date="2019-08" db="EMBL/GenBank/DDBJ databases">
        <title>Amphibian skin-associated Pigmentiphaga: genome sequence and occurrence across geography and hosts.</title>
        <authorList>
            <person name="Bletz M.C."/>
            <person name="Bunk B."/>
            <person name="Sproeer C."/>
            <person name="Biwer P."/>
            <person name="Reiter S."/>
            <person name="Rabemananjara F.C.E."/>
            <person name="Schulz S."/>
            <person name="Overmann J."/>
            <person name="Vences M."/>
        </authorList>
    </citation>
    <scope>NUCLEOTIDE SEQUENCE [LARGE SCALE GENOMIC DNA]</scope>
    <source>
        <strain evidence="8 9">Mada1488</strain>
    </source>
</reference>
<dbReference type="Pfam" id="PF17201">
    <property type="entry name" value="Cache_3-Cache_2"/>
    <property type="match status" value="1"/>
</dbReference>
<dbReference type="AlphaFoldDB" id="A0A5C0AV71"/>
<dbReference type="InterPro" id="IPR004090">
    <property type="entry name" value="Chemotax_Me-accpt_rcpt"/>
</dbReference>